<keyword evidence="8" id="KW-1185">Reference proteome</keyword>
<proteinExistence type="predicted"/>
<dbReference type="OrthoDB" id="6431684at2759"/>
<feature type="transmembrane region" description="Helical" evidence="6">
    <location>
        <begin position="178"/>
        <end position="201"/>
    </location>
</feature>
<dbReference type="eggNOG" id="KOG2816">
    <property type="taxonomic scope" value="Eukaryota"/>
</dbReference>
<dbReference type="InterPro" id="IPR036259">
    <property type="entry name" value="MFS_trans_sf"/>
</dbReference>
<evidence type="ECO:0000256" key="3">
    <source>
        <dbReference type="ARBA" id="ARBA00022989"/>
    </source>
</evidence>
<dbReference type="SUPFAM" id="SSF103473">
    <property type="entry name" value="MFS general substrate transporter"/>
    <property type="match status" value="1"/>
</dbReference>
<dbReference type="PANTHER" id="PTHR23507:SF1">
    <property type="entry name" value="FI18259P1-RELATED"/>
    <property type="match status" value="1"/>
</dbReference>
<organism evidence="7 8">
    <name type="scientific">Tetranychus urticae</name>
    <name type="common">Two-spotted spider mite</name>
    <dbReference type="NCBI Taxonomy" id="32264"/>
    <lineage>
        <taxon>Eukaryota</taxon>
        <taxon>Metazoa</taxon>
        <taxon>Ecdysozoa</taxon>
        <taxon>Arthropoda</taxon>
        <taxon>Chelicerata</taxon>
        <taxon>Arachnida</taxon>
        <taxon>Acari</taxon>
        <taxon>Acariformes</taxon>
        <taxon>Trombidiformes</taxon>
        <taxon>Prostigmata</taxon>
        <taxon>Eleutherengona</taxon>
        <taxon>Raphignathae</taxon>
        <taxon>Tetranychoidea</taxon>
        <taxon>Tetranychidae</taxon>
        <taxon>Tetranychus</taxon>
    </lineage>
</organism>
<dbReference type="Gene3D" id="1.20.1250.20">
    <property type="entry name" value="MFS general substrate transporter like domains"/>
    <property type="match status" value="1"/>
</dbReference>
<evidence type="ECO:0000256" key="5">
    <source>
        <dbReference type="SAM" id="MobiDB-lite"/>
    </source>
</evidence>
<protein>
    <recommendedName>
        <fullName evidence="9">Major facilitator superfamily (MFS) profile domain-containing protein</fullName>
    </recommendedName>
</protein>
<accession>T1K2Y5</accession>
<dbReference type="Pfam" id="PF07690">
    <property type="entry name" value="MFS_1"/>
    <property type="match status" value="1"/>
</dbReference>
<evidence type="ECO:0000256" key="2">
    <source>
        <dbReference type="ARBA" id="ARBA00022692"/>
    </source>
</evidence>
<evidence type="ECO:0000313" key="7">
    <source>
        <dbReference type="EnsemblMetazoa" id="tetur04g06740.1"/>
    </source>
</evidence>
<keyword evidence="4 6" id="KW-0472">Membrane</keyword>
<name>T1K2Y5_TETUR</name>
<feature type="transmembrane region" description="Helical" evidence="6">
    <location>
        <begin position="20"/>
        <end position="39"/>
    </location>
</feature>
<feature type="transmembrane region" description="Helical" evidence="6">
    <location>
        <begin position="109"/>
        <end position="129"/>
    </location>
</feature>
<dbReference type="GO" id="GO:0016020">
    <property type="term" value="C:membrane"/>
    <property type="evidence" value="ECO:0007669"/>
    <property type="project" value="UniProtKB-SubCell"/>
</dbReference>
<feature type="transmembrane region" description="Helical" evidence="6">
    <location>
        <begin position="320"/>
        <end position="343"/>
    </location>
</feature>
<evidence type="ECO:0000256" key="1">
    <source>
        <dbReference type="ARBA" id="ARBA00004141"/>
    </source>
</evidence>
<evidence type="ECO:0000256" key="6">
    <source>
        <dbReference type="SAM" id="Phobius"/>
    </source>
</evidence>
<keyword evidence="3 6" id="KW-1133">Transmembrane helix</keyword>
<reference evidence="7" key="2">
    <citation type="submission" date="2015-06" db="UniProtKB">
        <authorList>
            <consortium name="EnsemblMetazoa"/>
        </authorList>
    </citation>
    <scope>IDENTIFICATION</scope>
</reference>
<feature type="transmembrane region" description="Helical" evidence="6">
    <location>
        <begin position="413"/>
        <end position="434"/>
    </location>
</feature>
<feature type="region of interest" description="Disordered" evidence="5">
    <location>
        <begin position="243"/>
        <end position="262"/>
    </location>
</feature>
<dbReference type="EnsemblMetazoa" id="tetur04g06740.1">
    <property type="protein sequence ID" value="tetur04g06740.1"/>
    <property type="gene ID" value="tetur04g06740"/>
</dbReference>
<feature type="transmembrane region" description="Helical" evidence="6">
    <location>
        <begin position="479"/>
        <end position="500"/>
    </location>
</feature>
<dbReference type="HOGENOM" id="CLU_028365_0_0_1"/>
<dbReference type="Proteomes" id="UP000015104">
    <property type="component" value="Unassembled WGS sequence"/>
</dbReference>
<keyword evidence="2 6" id="KW-0812">Transmembrane</keyword>
<feature type="transmembrane region" description="Helical" evidence="6">
    <location>
        <begin position="82"/>
        <end position="102"/>
    </location>
</feature>
<feature type="transmembrane region" description="Helical" evidence="6">
    <location>
        <begin position="355"/>
        <end position="377"/>
    </location>
</feature>
<dbReference type="KEGG" id="tut:107359733"/>
<gene>
    <name evidence="7" type="primary">107359733</name>
</gene>
<feature type="compositionally biased region" description="Polar residues" evidence="5">
    <location>
        <begin position="245"/>
        <end position="256"/>
    </location>
</feature>
<dbReference type="InterPro" id="IPR011701">
    <property type="entry name" value="MFS"/>
</dbReference>
<reference evidence="8" key="1">
    <citation type="submission" date="2011-08" db="EMBL/GenBank/DDBJ databases">
        <authorList>
            <person name="Rombauts S."/>
        </authorList>
    </citation>
    <scope>NUCLEOTIDE SEQUENCE</scope>
    <source>
        <strain evidence="8">London</strain>
    </source>
</reference>
<feature type="transmembrane region" description="Helical" evidence="6">
    <location>
        <begin position="213"/>
        <end position="235"/>
    </location>
</feature>
<dbReference type="OMA" id="RIDIYMM"/>
<evidence type="ECO:0000256" key="4">
    <source>
        <dbReference type="ARBA" id="ARBA00023136"/>
    </source>
</evidence>
<dbReference type="AlphaFoldDB" id="T1K2Y5"/>
<feature type="transmembrane region" description="Helical" evidence="6">
    <location>
        <begin position="149"/>
        <end position="166"/>
    </location>
</feature>
<dbReference type="GO" id="GO:0022857">
    <property type="term" value="F:transmembrane transporter activity"/>
    <property type="evidence" value="ECO:0007669"/>
    <property type="project" value="InterPro"/>
</dbReference>
<comment type="subcellular location">
    <subcellularLocation>
        <location evidence="1">Membrane</location>
        <topology evidence="1">Multi-pass membrane protein</topology>
    </subcellularLocation>
</comment>
<dbReference type="PANTHER" id="PTHR23507">
    <property type="entry name" value="ZGC:174356"/>
    <property type="match status" value="1"/>
</dbReference>
<sequence length="550" mass="61596">MGLTWKERLELIKLLRIDIYMMLFFISFSISGVSLNQLVEDKVCLNQLKLDKSICMNLEHTDNSHETNKNYIFSKAAAFKNYQTLIFTTPGIFLSLFIGYWIDNYPSHLKYILAAPAFGGTLGAFVIIYNCFYFETDYMQLLSADVLRGFAGGFATIYTGVYTYITRKTPAKFRALRFAILEFFSFIATPISIYLGGFLLTTPPWFDKQPRNYIAVFIVSAVCSTFALIWVLIFVNDADSRQETKNNTTTDSNSLIDDQESRDTVDDGFDAPDSMIKQPVSKGCFGNFTYTFKDIFNFANVKSMINTCTKKRENGFRVRIWHSLIISAVILLAYMGDVAIGFPFAQKVYHWDAKYYSNISSILIIIPSIGTSLLSPILIRKFGFSDTGLGILGCLSLLSSMIIKGGWLTPVGYFVASVCGIFGGLTPISVRSLIARMINFDEIGQVYSLLSAIESCAPAISSLFYSNVFNATIGSFPGLVYQIAAGLLFYPFFILIWLDLTKSTWYDTKKVDSVSINHHEDGVDTEVSKSSNVRFSINSDIQTDGAQLIS</sequence>
<feature type="transmembrane region" description="Helical" evidence="6">
    <location>
        <begin position="389"/>
        <end position="407"/>
    </location>
</feature>
<dbReference type="EMBL" id="CAEY01001369">
    <property type="status" value="NOT_ANNOTATED_CDS"/>
    <property type="molecule type" value="Genomic_DNA"/>
</dbReference>
<feature type="transmembrane region" description="Helical" evidence="6">
    <location>
        <begin position="446"/>
        <end position="467"/>
    </location>
</feature>
<evidence type="ECO:0000313" key="8">
    <source>
        <dbReference type="Proteomes" id="UP000015104"/>
    </source>
</evidence>
<evidence type="ECO:0008006" key="9">
    <source>
        <dbReference type="Google" id="ProtNLM"/>
    </source>
</evidence>